<dbReference type="STRING" id="589873.EP12_14670"/>
<dbReference type="CDD" id="cd09736">
    <property type="entry name" value="Csy2_I-F"/>
    <property type="match status" value="1"/>
</dbReference>
<comment type="caution">
    <text evidence="1">The sequence shown here is derived from an EMBL/GenBank/DDBJ whole genome shotgun (WGS) entry which is preliminary data.</text>
</comment>
<dbReference type="InterPro" id="IPR013398">
    <property type="entry name" value="CRISPR-assoc_prot_Csy2"/>
</dbReference>
<dbReference type="RefSeq" id="WP_273072378.1">
    <property type="nucleotide sequence ID" value="NZ_CALBIY010000087.1"/>
</dbReference>
<name>A0A350NZA4_9ALTE</name>
<accession>A0A350NZA4</accession>
<protein>
    <submittedName>
        <fullName evidence="1">Type I-F CRISPR-associated protein Csy2</fullName>
    </submittedName>
</protein>
<reference evidence="1 2" key="1">
    <citation type="journal article" date="2018" name="Nat. Biotechnol.">
        <title>A standardized bacterial taxonomy based on genome phylogeny substantially revises the tree of life.</title>
        <authorList>
            <person name="Parks D.H."/>
            <person name="Chuvochina M."/>
            <person name="Waite D.W."/>
            <person name="Rinke C."/>
            <person name="Skarshewski A."/>
            <person name="Chaumeil P.A."/>
            <person name="Hugenholtz P."/>
        </authorList>
    </citation>
    <scope>NUCLEOTIDE SEQUENCE [LARGE SCALE GENOMIC DNA]</scope>
    <source>
        <strain evidence="1">UBA11978</strain>
    </source>
</reference>
<sequence>MSQYLLIKKLYVQNANAIAGLTYGFPAITNFLGFAHAISRKLPNELNVTLDGVMVISHKNTVHVHQPKGWGDYVFALSRNPLTKKGDTAPINEEGRLSMEISLLVEMKGYQAGDQVTGEQFTCAVTHLLPTLRLAGGQIVHFESVSITTLDNELATLRQLMPGFALVDRSDFLAAHFEALKEKDSAATQFDAWCDFTTLKYEAKRICDSSSSSNESDTDRAQWHYVRKPYPGYLVPINTGYCAISKVYEQGEIANIRDPLVPALFAEAAYSVGEWKSLHGLPSINTAIWRYQHQYPWYLAKSEPFVEDLVEPDNFDESSEMTF</sequence>
<dbReference type="AlphaFoldDB" id="A0A350NZA4"/>
<evidence type="ECO:0000313" key="2">
    <source>
        <dbReference type="Proteomes" id="UP000263517"/>
    </source>
</evidence>
<dbReference type="EMBL" id="DNAN01000050">
    <property type="protein sequence ID" value="HAW74371.1"/>
    <property type="molecule type" value="Genomic_DNA"/>
</dbReference>
<evidence type="ECO:0000313" key="1">
    <source>
        <dbReference type="EMBL" id="HAW74371.1"/>
    </source>
</evidence>
<dbReference type="Proteomes" id="UP000263517">
    <property type="component" value="Unassembled WGS sequence"/>
</dbReference>
<proteinExistence type="predicted"/>
<organism evidence="1 2">
    <name type="scientific">Alteromonas australica</name>
    <dbReference type="NCBI Taxonomy" id="589873"/>
    <lineage>
        <taxon>Bacteria</taxon>
        <taxon>Pseudomonadati</taxon>
        <taxon>Pseudomonadota</taxon>
        <taxon>Gammaproteobacteria</taxon>
        <taxon>Alteromonadales</taxon>
        <taxon>Alteromonadaceae</taxon>
        <taxon>Alteromonas/Salinimonas group</taxon>
        <taxon>Alteromonas</taxon>
    </lineage>
</organism>
<dbReference type="Pfam" id="PF09614">
    <property type="entry name" value="Cas_Csy2"/>
    <property type="match status" value="1"/>
</dbReference>
<dbReference type="NCBIfam" id="TIGR02565">
    <property type="entry name" value="cas_Csy2"/>
    <property type="match status" value="1"/>
</dbReference>
<gene>
    <name evidence="1" type="primary">csy2</name>
    <name evidence="1" type="ORF">DCW74_01380</name>
</gene>